<evidence type="ECO:0000313" key="3">
    <source>
        <dbReference type="EMBL" id="OLN94155.1"/>
    </source>
</evidence>
<dbReference type="STRING" id="708187.A0A1Q8S0P8"/>
<dbReference type="AlphaFoldDB" id="A0A1Q8S0P8"/>
<keyword evidence="2" id="KW-0472">Membrane</keyword>
<sequence>MVANQPDKRSTTLSHDLAAIELIDTRHAALSHEESVYDLGWNQEPSHNAKYWIRGLHNEDVWTLVRRLNKEVFELKAIKKVPAGDLDLVVAPESECSPNKLRSEVERLYMGVLLGLFAFLKGLARLRSWHETRRTGVFCTVYFLAWYLDILVFTVMGAFITCIVSPKARLFMFPPAPLSMVDMNTGGLAKPMAGTLGSTDASTGAPQNLKGESVENEASNFVSSVAAIATNLLTGQDPHGAPGEMEGGSKQGFKPQLDVTTMAVVKDKAEGMDRPSQDKTKAPMEEEVSTESHLYRKRCADLSIIGVESNDAVVAHSHFDFRYLGTPGKVRALSRSFDSGISMTDFHSILNPTPPFDQLNHRRRLASYLAPLAVGALLIPRDILFRGITFGVGVGLFGDPLLVGLYHYLQGNGWTKFFHPNNTLFRGVPTNLQLALTLLRMGEANKAPIPPPARVHHAPPDKSIEIDGEVIDATLGDQPLGASQSQLEEVAERNPEMAEHAGGEDTEIQQAVGHGKKREKVFGLLKGSAKEAAKAVSGVEKLRAKTGSEHAKQRVGVVPSKHNGPQIIGPVEFSARYEGQPGYVYVNSSADIPFVAFNRNSLNSDNLDTVWALNIDGITELRKHSGYGMKSKLAAGWATDGPIYDSLRIVDQDGKDWIVTALPYRDALFNRLCAIGKETKWEVW</sequence>
<dbReference type="InterPro" id="IPR021709">
    <property type="entry name" value="DUF3292"/>
</dbReference>
<keyword evidence="2" id="KW-1133">Transmembrane helix</keyword>
<protein>
    <submittedName>
        <fullName evidence="3">Uncharacterized protein</fullName>
    </submittedName>
</protein>
<evidence type="ECO:0000256" key="1">
    <source>
        <dbReference type="SAM" id="MobiDB-lite"/>
    </source>
</evidence>
<dbReference type="PANTHER" id="PTHR38694:SF1">
    <property type="entry name" value="PEROXIN DOMAIN-CONTAINING PROTEIN"/>
    <property type="match status" value="1"/>
</dbReference>
<evidence type="ECO:0000313" key="4">
    <source>
        <dbReference type="Proteomes" id="UP000186583"/>
    </source>
</evidence>
<keyword evidence="4" id="KW-1185">Reference proteome</keyword>
<evidence type="ECO:0000256" key="2">
    <source>
        <dbReference type="SAM" id="Phobius"/>
    </source>
</evidence>
<reference evidence="3 4" key="1">
    <citation type="submission" date="2016-11" db="EMBL/GenBank/DDBJ databases">
        <title>Draft Genome Assembly of Colletotrichum chlorophyti a pathogen of herbaceous plants.</title>
        <authorList>
            <person name="Gan P."/>
            <person name="Narusaka M."/>
            <person name="Tsushima A."/>
            <person name="Narusaka Y."/>
            <person name="Takano Y."/>
            <person name="Shirasu K."/>
        </authorList>
    </citation>
    <scope>NUCLEOTIDE SEQUENCE [LARGE SCALE GENOMIC DNA]</scope>
    <source>
        <strain evidence="3 4">NTL11</strain>
    </source>
</reference>
<organism evidence="3 4">
    <name type="scientific">Colletotrichum chlorophyti</name>
    <dbReference type="NCBI Taxonomy" id="708187"/>
    <lineage>
        <taxon>Eukaryota</taxon>
        <taxon>Fungi</taxon>
        <taxon>Dikarya</taxon>
        <taxon>Ascomycota</taxon>
        <taxon>Pezizomycotina</taxon>
        <taxon>Sordariomycetes</taxon>
        <taxon>Hypocreomycetidae</taxon>
        <taxon>Glomerellales</taxon>
        <taxon>Glomerellaceae</taxon>
        <taxon>Colletotrichum</taxon>
    </lineage>
</organism>
<dbReference type="Pfam" id="PF11696">
    <property type="entry name" value="DUF3292"/>
    <property type="match status" value="2"/>
</dbReference>
<dbReference type="OrthoDB" id="1708389at2759"/>
<proteinExistence type="predicted"/>
<gene>
    <name evidence="3" type="ORF">CCHL11_07137</name>
</gene>
<keyword evidence="2" id="KW-0812">Transmembrane</keyword>
<comment type="caution">
    <text evidence="3">The sequence shown here is derived from an EMBL/GenBank/DDBJ whole genome shotgun (WGS) entry which is preliminary data.</text>
</comment>
<accession>A0A1Q8S0P8</accession>
<name>A0A1Q8S0P8_9PEZI</name>
<dbReference type="Proteomes" id="UP000186583">
    <property type="component" value="Unassembled WGS sequence"/>
</dbReference>
<dbReference type="EMBL" id="MPGH01000046">
    <property type="protein sequence ID" value="OLN94155.1"/>
    <property type="molecule type" value="Genomic_DNA"/>
</dbReference>
<feature type="region of interest" description="Disordered" evidence="1">
    <location>
        <begin position="269"/>
        <end position="289"/>
    </location>
</feature>
<feature type="transmembrane region" description="Helical" evidence="2">
    <location>
        <begin position="144"/>
        <end position="164"/>
    </location>
</feature>
<dbReference type="PANTHER" id="PTHR38694">
    <property type="entry name" value="CONSERVED EXPRESSED PROTEIN"/>
    <property type="match status" value="1"/>
</dbReference>
<feature type="compositionally biased region" description="Basic and acidic residues" evidence="1">
    <location>
        <begin position="269"/>
        <end position="284"/>
    </location>
</feature>